<dbReference type="OrthoDB" id="2750929at2759"/>
<comment type="caution">
    <text evidence="1">The sequence shown here is derived from an EMBL/GenBank/DDBJ whole genome shotgun (WGS) entry which is preliminary data.</text>
</comment>
<evidence type="ECO:0000313" key="1">
    <source>
        <dbReference type="EMBL" id="KAF5336522.1"/>
    </source>
</evidence>
<keyword evidence="2" id="KW-1185">Reference proteome</keyword>
<sequence length="127" mass="14399">MISTLRTTDRIQNGLRWISGRFAHLLRQRYPIPFRTSAAKGRAQTIDIVTIRSCLRHHSSGVRPEHLRASPAFPMGLYEKGLSDGSQSVPRQYHGKATVRLELARAPSTETRKEHIAMVVRVLRLSD</sequence>
<dbReference type="EMBL" id="JAACJK010000058">
    <property type="protein sequence ID" value="KAF5336522.1"/>
    <property type="molecule type" value="Genomic_DNA"/>
</dbReference>
<reference evidence="1 2" key="1">
    <citation type="journal article" date="2020" name="ISME J.">
        <title>Uncovering the hidden diversity of litter-decomposition mechanisms in mushroom-forming fungi.</title>
        <authorList>
            <person name="Floudas D."/>
            <person name="Bentzer J."/>
            <person name="Ahren D."/>
            <person name="Johansson T."/>
            <person name="Persson P."/>
            <person name="Tunlid A."/>
        </authorList>
    </citation>
    <scope>NUCLEOTIDE SEQUENCE [LARGE SCALE GENOMIC DNA]</scope>
    <source>
        <strain evidence="1 2">CBS 175.51</strain>
    </source>
</reference>
<accession>A0A8H5FH91</accession>
<dbReference type="AlphaFoldDB" id="A0A8H5FH91"/>
<protein>
    <submittedName>
        <fullName evidence="1">Uncharacterized protein</fullName>
    </submittedName>
</protein>
<evidence type="ECO:0000313" key="2">
    <source>
        <dbReference type="Proteomes" id="UP000541558"/>
    </source>
</evidence>
<gene>
    <name evidence="1" type="ORF">D9611_006705</name>
</gene>
<organism evidence="1 2">
    <name type="scientific">Ephemerocybe angulata</name>
    <dbReference type="NCBI Taxonomy" id="980116"/>
    <lineage>
        <taxon>Eukaryota</taxon>
        <taxon>Fungi</taxon>
        <taxon>Dikarya</taxon>
        <taxon>Basidiomycota</taxon>
        <taxon>Agaricomycotina</taxon>
        <taxon>Agaricomycetes</taxon>
        <taxon>Agaricomycetidae</taxon>
        <taxon>Agaricales</taxon>
        <taxon>Agaricineae</taxon>
        <taxon>Psathyrellaceae</taxon>
        <taxon>Ephemerocybe</taxon>
    </lineage>
</organism>
<name>A0A8H5FH91_9AGAR</name>
<dbReference type="Proteomes" id="UP000541558">
    <property type="component" value="Unassembled WGS sequence"/>
</dbReference>
<proteinExistence type="predicted"/>